<evidence type="ECO:0000313" key="2">
    <source>
        <dbReference type="Proteomes" id="UP000186817"/>
    </source>
</evidence>
<protein>
    <submittedName>
        <fullName evidence="1">Uncharacterized protein</fullName>
    </submittedName>
</protein>
<sequence length="178" mass="19631">MSAFPGGGSFSSSQCLRQRGALATCPGVARGTRGTKRGWYRGDLYRGDTSSGKGRREVVGVGLGCMTCLKSSLWATRHWPGVLLVKRDVVITAKIFTAASRCVFDGLRKPSPVRELPHAVFVKQRRTKFRDMQRTRVALDASNSANYAACRAPVAATQLIRMLPGWLAGQSETWRWHF</sequence>
<reference evidence="1 2" key="1">
    <citation type="submission" date="2016-02" db="EMBL/GenBank/DDBJ databases">
        <title>Genome analysis of coral dinoflagellate symbionts highlights evolutionary adaptations to a symbiotic lifestyle.</title>
        <authorList>
            <person name="Aranda M."/>
            <person name="Li Y."/>
            <person name="Liew Y.J."/>
            <person name="Baumgarten S."/>
            <person name="Simakov O."/>
            <person name="Wilson M."/>
            <person name="Piel J."/>
            <person name="Ashoor H."/>
            <person name="Bougouffa S."/>
            <person name="Bajic V.B."/>
            <person name="Ryu T."/>
            <person name="Ravasi T."/>
            <person name="Bayer T."/>
            <person name="Micklem G."/>
            <person name="Kim H."/>
            <person name="Bhak J."/>
            <person name="Lajeunesse T.C."/>
            <person name="Voolstra C.R."/>
        </authorList>
    </citation>
    <scope>NUCLEOTIDE SEQUENCE [LARGE SCALE GENOMIC DNA]</scope>
    <source>
        <strain evidence="1 2">CCMP2467</strain>
    </source>
</reference>
<name>A0A1Q9DII1_SYMMI</name>
<dbReference type="EMBL" id="LSRX01000520">
    <property type="protein sequence ID" value="OLP94974.1"/>
    <property type="molecule type" value="Genomic_DNA"/>
</dbReference>
<proteinExistence type="predicted"/>
<evidence type="ECO:0000313" key="1">
    <source>
        <dbReference type="EMBL" id="OLP94974.1"/>
    </source>
</evidence>
<accession>A0A1Q9DII1</accession>
<keyword evidence="2" id="KW-1185">Reference proteome</keyword>
<dbReference type="Proteomes" id="UP000186817">
    <property type="component" value="Unassembled WGS sequence"/>
</dbReference>
<comment type="caution">
    <text evidence="1">The sequence shown here is derived from an EMBL/GenBank/DDBJ whole genome shotgun (WGS) entry which is preliminary data.</text>
</comment>
<organism evidence="1 2">
    <name type="scientific">Symbiodinium microadriaticum</name>
    <name type="common">Dinoflagellate</name>
    <name type="synonym">Zooxanthella microadriatica</name>
    <dbReference type="NCBI Taxonomy" id="2951"/>
    <lineage>
        <taxon>Eukaryota</taxon>
        <taxon>Sar</taxon>
        <taxon>Alveolata</taxon>
        <taxon>Dinophyceae</taxon>
        <taxon>Suessiales</taxon>
        <taxon>Symbiodiniaceae</taxon>
        <taxon>Symbiodinium</taxon>
    </lineage>
</organism>
<gene>
    <name evidence="1" type="ORF">AK812_SmicGene22953</name>
</gene>
<dbReference type="AlphaFoldDB" id="A0A1Q9DII1"/>